<gene>
    <name evidence="2" type="ORF">D7003_14615</name>
</gene>
<evidence type="ECO:0000256" key="1">
    <source>
        <dbReference type="SAM" id="SignalP"/>
    </source>
</evidence>
<dbReference type="NCBIfam" id="NF045728">
    <property type="entry name" value="glycosyl_F510_1955"/>
    <property type="match status" value="1"/>
</dbReference>
<dbReference type="Gene3D" id="2.130.10.10">
    <property type="entry name" value="YVTN repeat-like/Quinoprotein amine dehydrogenase"/>
    <property type="match status" value="2"/>
</dbReference>
<feature type="signal peptide" evidence="1">
    <location>
        <begin position="1"/>
        <end position="26"/>
    </location>
</feature>
<keyword evidence="3" id="KW-1185">Reference proteome</keyword>
<dbReference type="Pfam" id="PF02012">
    <property type="entry name" value="BNR"/>
    <property type="match status" value="1"/>
</dbReference>
<dbReference type="EMBL" id="RBED01000115">
    <property type="protein sequence ID" value="RNL51969.1"/>
    <property type="molecule type" value="Genomic_DNA"/>
</dbReference>
<dbReference type="AlphaFoldDB" id="A0A3N0BTD5"/>
<reference evidence="2 3" key="1">
    <citation type="submission" date="2018-10" db="EMBL/GenBank/DDBJ databases">
        <title>Genome sequencing of Arthrobacter oryzae TNB02.</title>
        <authorList>
            <person name="Cho Y.-J."/>
            <person name="Cho A."/>
            <person name="Kim O.-S."/>
        </authorList>
    </citation>
    <scope>NUCLEOTIDE SEQUENCE [LARGE SCALE GENOMIC DNA]</scope>
    <source>
        <strain evidence="2 3">TNB02</strain>
    </source>
</reference>
<dbReference type="RefSeq" id="WP_123256152.1">
    <property type="nucleotide sequence ID" value="NZ_RBED01000115.1"/>
</dbReference>
<dbReference type="SUPFAM" id="SSF110296">
    <property type="entry name" value="Oligoxyloglucan reducing end-specific cellobiohydrolase"/>
    <property type="match status" value="1"/>
</dbReference>
<organism evidence="2 3">
    <name type="scientific">Arthrobacter oryzae</name>
    <dbReference type="NCBI Taxonomy" id="409290"/>
    <lineage>
        <taxon>Bacteria</taxon>
        <taxon>Bacillati</taxon>
        <taxon>Actinomycetota</taxon>
        <taxon>Actinomycetes</taxon>
        <taxon>Micrococcales</taxon>
        <taxon>Micrococcaceae</taxon>
        <taxon>Arthrobacter</taxon>
    </lineage>
</organism>
<sequence>MPLFSRHRPHASIGTAAAAAVIFALSACTPAATDPSAVNGSKSSAAAGAASSLPSAHVHGLSVNAETGQVLLATHEGLFDVSGTPAEKIGPTNDYMGFTAGGDPDVFYASGHPGAGSDLPNPLGLLKTTDGGRTWQQLSRQKESDFHALAATKSGIVAFDGTLRTSTDGVTWQTVGADFMPAVLAAHPASDTVLATTQAGVQRSTDGGTTWTLNAAAPVIQFAAFASAGEAVGVAPDGTVYYSPDAGTSWQQAGTISGGVQAIAATEGTDGNPSIWAATSNGVIVSTDGGATFRPSDTN</sequence>
<evidence type="ECO:0000313" key="2">
    <source>
        <dbReference type="EMBL" id="RNL51969.1"/>
    </source>
</evidence>
<name>A0A3N0BTD5_9MICC</name>
<evidence type="ECO:0000313" key="3">
    <source>
        <dbReference type="Proteomes" id="UP000273807"/>
    </source>
</evidence>
<dbReference type="InterPro" id="IPR015943">
    <property type="entry name" value="WD40/YVTN_repeat-like_dom_sf"/>
</dbReference>
<comment type="caution">
    <text evidence="2">The sequence shown here is derived from an EMBL/GenBank/DDBJ whole genome shotgun (WGS) entry which is preliminary data.</text>
</comment>
<dbReference type="PROSITE" id="PS51257">
    <property type="entry name" value="PROKAR_LIPOPROTEIN"/>
    <property type="match status" value="1"/>
</dbReference>
<protein>
    <submittedName>
        <fullName evidence="2">Exo-alpha-sialidase</fullName>
    </submittedName>
</protein>
<keyword evidence="1" id="KW-0732">Signal</keyword>
<proteinExistence type="predicted"/>
<dbReference type="InterPro" id="IPR002860">
    <property type="entry name" value="BNR_rpt"/>
</dbReference>
<accession>A0A3N0BTD5</accession>
<dbReference type="CDD" id="cd15482">
    <property type="entry name" value="Sialidase_non-viral"/>
    <property type="match status" value="1"/>
</dbReference>
<dbReference type="Proteomes" id="UP000273807">
    <property type="component" value="Unassembled WGS sequence"/>
</dbReference>
<dbReference type="OrthoDB" id="9764804at2"/>
<dbReference type="InterPro" id="IPR054817">
    <property type="entry name" value="Glycosyl_F510_1955-like"/>
</dbReference>
<feature type="chain" id="PRO_5038392339" evidence="1">
    <location>
        <begin position="27"/>
        <end position="299"/>
    </location>
</feature>